<dbReference type="AlphaFoldDB" id="A0A291R056"/>
<keyword evidence="3" id="KW-1185">Reference proteome</keyword>
<feature type="transmembrane region" description="Helical" evidence="1">
    <location>
        <begin position="13"/>
        <end position="33"/>
    </location>
</feature>
<dbReference type="InterPro" id="IPR046289">
    <property type="entry name" value="DUF6326"/>
</dbReference>
<dbReference type="EMBL" id="CP023777">
    <property type="protein sequence ID" value="ATL49659.1"/>
    <property type="molecule type" value="Genomic_DNA"/>
</dbReference>
<feature type="transmembrane region" description="Helical" evidence="1">
    <location>
        <begin position="114"/>
        <end position="134"/>
    </location>
</feature>
<evidence type="ECO:0000313" key="3">
    <source>
        <dbReference type="Proteomes" id="UP000220133"/>
    </source>
</evidence>
<sequence>MDNKKPGSKDFQINVKLVLSALWCSVMFLYIYGDYFELYVPGKVDGLLNGQNMLNTPYKLLFATITLTVPSLMISLSLMMQAKWNRRLNISMGAFLTLFTLLIGFFSFSEWRIFYVMLSFIESIITTIIVWKAWQWTEN</sequence>
<dbReference type="KEGG" id="cbae:COR50_22165"/>
<proteinExistence type="predicted"/>
<keyword evidence="1" id="KW-0472">Membrane</keyword>
<dbReference type="OrthoDB" id="1551186at2"/>
<dbReference type="Pfam" id="PF19851">
    <property type="entry name" value="DUF6326"/>
    <property type="match status" value="1"/>
</dbReference>
<dbReference type="RefSeq" id="WP_098196026.1">
    <property type="nucleotide sequence ID" value="NZ_CP023777.1"/>
</dbReference>
<evidence type="ECO:0008006" key="4">
    <source>
        <dbReference type="Google" id="ProtNLM"/>
    </source>
</evidence>
<evidence type="ECO:0000256" key="1">
    <source>
        <dbReference type="SAM" id="Phobius"/>
    </source>
</evidence>
<dbReference type="Gene3D" id="1.20.1070.10">
    <property type="entry name" value="Rhodopsin 7-helix transmembrane proteins"/>
    <property type="match status" value="1"/>
</dbReference>
<name>A0A291R056_9BACT</name>
<dbReference type="Proteomes" id="UP000220133">
    <property type="component" value="Chromosome"/>
</dbReference>
<gene>
    <name evidence="2" type="ORF">COR50_22165</name>
</gene>
<feature type="transmembrane region" description="Helical" evidence="1">
    <location>
        <begin position="60"/>
        <end position="78"/>
    </location>
</feature>
<keyword evidence="1" id="KW-0812">Transmembrane</keyword>
<feature type="transmembrane region" description="Helical" evidence="1">
    <location>
        <begin position="90"/>
        <end position="108"/>
    </location>
</feature>
<keyword evidence="1" id="KW-1133">Transmembrane helix</keyword>
<evidence type="ECO:0000313" key="2">
    <source>
        <dbReference type="EMBL" id="ATL49659.1"/>
    </source>
</evidence>
<reference evidence="2 3" key="1">
    <citation type="submission" date="2017-10" db="EMBL/GenBank/DDBJ databases">
        <title>Paenichitinophaga pekingensis gen. nov., sp. nov., isolated from activated sludge.</title>
        <authorList>
            <person name="Jin D."/>
            <person name="Kong X."/>
            <person name="Deng Y."/>
            <person name="Bai Z."/>
        </authorList>
    </citation>
    <scope>NUCLEOTIDE SEQUENCE [LARGE SCALE GENOMIC DNA]</scope>
    <source>
        <strain evidence="2 3">13</strain>
    </source>
</reference>
<organism evidence="2 3">
    <name type="scientific">Chitinophaga caeni</name>
    <dbReference type="NCBI Taxonomy" id="2029983"/>
    <lineage>
        <taxon>Bacteria</taxon>
        <taxon>Pseudomonadati</taxon>
        <taxon>Bacteroidota</taxon>
        <taxon>Chitinophagia</taxon>
        <taxon>Chitinophagales</taxon>
        <taxon>Chitinophagaceae</taxon>
        <taxon>Chitinophaga</taxon>
    </lineage>
</organism>
<protein>
    <recommendedName>
        <fullName evidence="4">DUF4293 domain-containing protein</fullName>
    </recommendedName>
</protein>
<accession>A0A291R056</accession>